<accession>A0ABD5XMT6</accession>
<dbReference type="AlphaFoldDB" id="A0ABD5XMT6"/>
<evidence type="ECO:0000313" key="3">
    <source>
        <dbReference type="Proteomes" id="UP001596460"/>
    </source>
</evidence>
<dbReference type="Proteomes" id="UP001596460">
    <property type="component" value="Unassembled WGS sequence"/>
</dbReference>
<dbReference type="InterPro" id="IPR051207">
    <property type="entry name" value="ComplexI_NDUFA9_subunit"/>
</dbReference>
<gene>
    <name evidence="2" type="ORF">ACFQI8_16830</name>
</gene>
<dbReference type="SUPFAM" id="SSF51735">
    <property type="entry name" value="NAD(P)-binding Rossmann-fold domains"/>
    <property type="match status" value="1"/>
</dbReference>
<reference evidence="2 3" key="1">
    <citation type="journal article" date="2019" name="Int. J. Syst. Evol. Microbiol.">
        <title>The Global Catalogue of Microorganisms (GCM) 10K type strain sequencing project: providing services to taxonomists for standard genome sequencing and annotation.</title>
        <authorList>
            <consortium name="The Broad Institute Genomics Platform"/>
            <consortium name="The Broad Institute Genome Sequencing Center for Infectious Disease"/>
            <person name="Wu L."/>
            <person name="Ma J."/>
        </authorList>
    </citation>
    <scope>NUCLEOTIDE SEQUENCE [LARGE SCALE GENOMIC DNA]</scope>
    <source>
        <strain evidence="2 3">DSM 26526</strain>
    </source>
</reference>
<keyword evidence="3" id="KW-1185">Reference proteome</keyword>
<organism evidence="2 3">
    <name type="scientific">Haloferax chudinovii</name>
    <dbReference type="NCBI Taxonomy" id="1109010"/>
    <lineage>
        <taxon>Archaea</taxon>
        <taxon>Methanobacteriati</taxon>
        <taxon>Methanobacteriota</taxon>
        <taxon>Stenosarchaea group</taxon>
        <taxon>Halobacteria</taxon>
        <taxon>Halobacteriales</taxon>
        <taxon>Haloferacaceae</taxon>
        <taxon>Haloferax</taxon>
    </lineage>
</organism>
<dbReference type="FunFam" id="3.40.50.720:FF:000702">
    <property type="entry name" value="NADH dehydrogenase (Ubiquinone)"/>
    <property type="match status" value="1"/>
</dbReference>
<dbReference type="RefSeq" id="WP_390246830.1">
    <property type="nucleotide sequence ID" value="NZ_JBHTAB010000011.1"/>
</dbReference>
<dbReference type="EMBL" id="JBHTAB010000011">
    <property type="protein sequence ID" value="MFC7131038.1"/>
    <property type="molecule type" value="Genomic_DNA"/>
</dbReference>
<dbReference type="Gene3D" id="3.40.50.720">
    <property type="entry name" value="NAD(P)-binding Rossmann-like Domain"/>
    <property type="match status" value="1"/>
</dbReference>
<name>A0ABD5XMT6_9EURY</name>
<dbReference type="PANTHER" id="PTHR12126">
    <property type="entry name" value="NADH-UBIQUINONE OXIDOREDUCTASE 39 KDA SUBUNIT-RELATED"/>
    <property type="match status" value="1"/>
</dbReference>
<comment type="caution">
    <text evidence="2">The sequence shown here is derived from an EMBL/GenBank/DDBJ whole genome shotgun (WGS) entry which is preliminary data.</text>
</comment>
<evidence type="ECO:0000313" key="2">
    <source>
        <dbReference type="EMBL" id="MFC7131038.1"/>
    </source>
</evidence>
<proteinExistence type="predicted"/>
<dbReference type="Pfam" id="PF13460">
    <property type="entry name" value="NAD_binding_10"/>
    <property type="match status" value="1"/>
</dbReference>
<feature type="domain" description="NAD(P)-binding" evidence="1">
    <location>
        <begin position="7"/>
        <end position="150"/>
    </location>
</feature>
<protein>
    <submittedName>
        <fullName evidence="2">Complex I NDUFA9 subunit family protein</fullName>
    </submittedName>
</protein>
<dbReference type="InterPro" id="IPR016040">
    <property type="entry name" value="NAD(P)-bd_dom"/>
</dbReference>
<dbReference type="PANTHER" id="PTHR12126:SF11">
    <property type="entry name" value="NADH DEHYDROGENASE [UBIQUINONE] 1 ALPHA SUBCOMPLEX SUBUNIT 9, MITOCHONDRIAL"/>
    <property type="match status" value="1"/>
</dbReference>
<sequence>MKVLVVGGSGFIGSHLCRELQSRGHSVTAMSRSPNSEDLPDGVEKAMGDVTDYDSIAGAFEGKDAVVNLVALSPLFEPSGGNRMHDIVHWQGTENVVKAAEANDVPRLVQLSALGADTDGDTAYIRSKGKAEGAVKSSGLDWVIFRPSVVFGDGGEFVSFTKRLKGMFAPGVPLYPLPGNGKTRFQPIWVGDLVPMLADAVEGDEHAGETYRIGGPEKLTLREITEMVYDAENKSITIVPLPMGLAGVGLTVLGAVPGFPMGKDQYRSLQFDNTTDRNDVDVFGVDVSSMKTLASYLAERN</sequence>
<dbReference type="InterPro" id="IPR036291">
    <property type="entry name" value="NAD(P)-bd_dom_sf"/>
</dbReference>
<dbReference type="CDD" id="cd05271">
    <property type="entry name" value="NDUFA9_like_SDR_a"/>
    <property type="match status" value="1"/>
</dbReference>
<evidence type="ECO:0000259" key="1">
    <source>
        <dbReference type="Pfam" id="PF13460"/>
    </source>
</evidence>